<evidence type="ECO:0000256" key="1">
    <source>
        <dbReference type="SAM" id="SignalP"/>
    </source>
</evidence>
<gene>
    <name evidence="2" type="primary">obp10</name>
</gene>
<protein>
    <submittedName>
        <fullName evidence="2">Odorant binding protein 10</fullName>
    </submittedName>
</protein>
<dbReference type="SUPFAM" id="SSF47565">
    <property type="entry name" value="Insect pheromone/odorant-binding proteins"/>
    <property type="match status" value="1"/>
</dbReference>
<dbReference type="CDD" id="cd23992">
    <property type="entry name" value="PBP_GOBP"/>
    <property type="match status" value="1"/>
</dbReference>
<accession>A0A1V1WC30</accession>
<dbReference type="EMBL" id="GENK01000010">
    <property type="protein sequence ID" value="JAV45903.1"/>
    <property type="molecule type" value="Transcribed_RNA"/>
</dbReference>
<feature type="signal peptide" evidence="1">
    <location>
        <begin position="1"/>
        <end position="23"/>
    </location>
</feature>
<dbReference type="Pfam" id="PF01395">
    <property type="entry name" value="PBP_GOBP"/>
    <property type="match status" value="1"/>
</dbReference>
<feature type="chain" id="PRO_5013296293" evidence="1">
    <location>
        <begin position="24"/>
        <end position="166"/>
    </location>
</feature>
<evidence type="ECO:0000313" key="2">
    <source>
        <dbReference type="EMBL" id="JAV45903.1"/>
    </source>
</evidence>
<keyword evidence="1" id="KW-0732">Signal</keyword>
<dbReference type="InterPro" id="IPR006170">
    <property type="entry name" value="PBP/GOBP"/>
</dbReference>
<reference evidence="2" key="1">
    <citation type="journal article" date="2017" name="Comp. Biochem. Physiol. Part D Genomics Proteomics">
        <title>De novo analysis of the oriental armyworm Mythimna separata antennal transcriptome and expression patterns of odorant-binding proteins.</title>
        <authorList>
            <person name="Chang X.-Q."/>
            <person name="Nie X.-P."/>
            <person name="Zhang Z."/>
            <person name="Zeng F.-F."/>
            <person name="Lv L."/>
            <person name="Zhang S."/>
            <person name="Wang M.-Q."/>
        </authorList>
    </citation>
    <scope>NUCLEOTIDE SEQUENCE</scope>
    <source>
        <tissue evidence="2">Antennae</tissue>
    </source>
</reference>
<proteinExistence type="predicted"/>
<name>A0A1V1WC30_MYTSE</name>
<dbReference type="AlphaFoldDB" id="A0A1V1WC30"/>
<organism evidence="2">
    <name type="scientific">Mythimna separata</name>
    <name type="common">Oriental armyworm</name>
    <name type="synonym">Pseudaletia separata</name>
    <dbReference type="NCBI Taxonomy" id="271217"/>
    <lineage>
        <taxon>Eukaryota</taxon>
        <taxon>Metazoa</taxon>
        <taxon>Ecdysozoa</taxon>
        <taxon>Arthropoda</taxon>
        <taxon>Hexapoda</taxon>
        <taxon>Insecta</taxon>
        <taxon>Pterygota</taxon>
        <taxon>Neoptera</taxon>
        <taxon>Endopterygota</taxon>
        <taxon>Lepidoptera</taxon>
        <taxon>Glossata</taxon>
        <taxon>Ditrysia</taxon>
        <taxon>Noctuoidea</taxon>
        <taxon>Noctuidae</taxon>
        <taxon>Noctuinae</taxon>
        <taxon>Hadenini</taxon>
        <taxon>Mythimna</taxon>
    </lineage>
</organism>
<dbReference type="Gene3D" id="1.10.238.20">
    <property type="entry name" value="Pheromone/general odorant binding protein domain"/>
    <property type="match status" value="1"/>
</dbReference>
<dbReference type="GO" id="GO:0005549">
    <property type="term" value="F:odorant binding"/>
    <property type="evidence" value="ECO:0007669"/>
    <property type="project" value="InterPro"/>
</dbReference>
<sequence length="166" mass="19291">MIKFSVVCLYFVVVAVHFWNVKCMTKDQEQEIIKAMKPLAEECASYCGLKDEDLKKYQGGDDMNPCFKKCMMQKLGLLDQEGKYDKATLHETMSQYEDKEKAQKIEDQIDSCFMANADNNGDDEEAIKKRVDVMFNCIKELKELRRHRRRGTRGGRRGKNGTEELQ</sequence>
<dbReference type="InterPro" id="IPR036728">
    <property type="entry name" value="PBP_GOBP_sf"/>
</dbReference>